<dbReference type="Proteomes" id="UP001271007">
    <property type="component" value="Unassembled WGS sequence"/>
</dbReference>
<dbReference type="InterPro" id="IPR051609">
    <property type="entry name" value="NmrA/Isoflavone_reductase-like"/>
</dbReference>
<organism evidence="4 5">
    <name type="scientific">Extremus antarcticus</name>
    <dbReference type="NCBI Taxonomy" id="702011"/>
    <lineage>
        <taxon>Eukaryota</taxon>
        <taxon>Fungi</taxon>
        <taxon>Dikarya</taxon>
        <taxon>Ascomycota</taxon>
        <taxon>Pezizomycotina</taxon>
        <taxon>Dothideomycetes</taxon>
        <taxon>Dothideomycetidae</taxon>
        <taxon>Mycosphaerellales</taxon>
        <taxon>Extremaceae</taxon>
        <taxon>Extremus</taxon>
    </lineage>
</organism>
<accession>A0AAJ0LUL5</accession>
<evidence type="ECO:0000313" key="5">
    <source>
        <dbReference type="Proteomes" id="UP001271007"/>
    </source>
</evidence>
<name>A0AAJ0LUL5_9PEZI</name>
<dbReference type="EMBL" id="JAWDJX010000007">
    <property type="protein sequence ID" value="KAK3056007.1"/>
    <property type="molecule type" value="Genomic_DNA"/>
</dbReference>
<keyword evidence="1" id="KW-0521">NADP</keyword>
<evidence type="ECO:0000256" key="1">
    <source>
        <dbReference type="ARBA" id="ARBA00022857"/>
    </source>
</evidence>
<dbReference type="GO" id="GO:0016491">
    <property type="term" value="F:oxidoreductase activity"/>
    <property type="evidence" value="ECO:0007669"/>
    <property type="project" value="UniProtKB-KW"/>
</dbReference>
<dbReference type="Gene3D" id="3.90.25.10">
    <property type="entry name" value="UDP-galactose 4-epimerase, domain 1"/>
    <property type="match status" value="1"/>
</dbReference>
<reference evidence="4" key="1">
    <citation type="submission" date="2023-04" db="EMBL/GenBank/DDBJ databases">
        <title>Black Yeasts Isolated from many extreme environments.</title>
        <authorList>
            <person name="Coleine C."/>
            <person name="Stajich J.E."/>
            <person name="Selbmann L."/>
        </authorList>
    </citation>
    <scope>NUCLEOTIDE SEQUENCE</scope>
    <source>
        <strain evidence="4">CCFEE 5312</strain>
    </source>
</reference>
<evidence type="ECO:0000256" key="2">
    <source>
        <dbReference type="ARBA" id="ARBA00023002"/>
    </source>
</evidence>
<dbReference type="Gene3D" id="3.40.50.720">
    <property type="entry name" value="NAD(P)-binding Rossmann-like Domain"/>
    <property type="match status" value="1"/>
</dbReference>
<dbReference type="PANTHER" id="PTHR47706">
    <property type="entry name" value="NMRA-LIKE FAMILY PROTEIN"/>
    <property type="match status" value="1"/>
</dbReference>
<keyword evidence="2" id="KW-0560">Oxidoreductase</keyword>
<protein>
    <recommendedName>
        <fullName evidence="3">NmrA-like domain-containing protein</fullName>
    </recommendedName>
</protein>
<comment type="caution">
    <text evidence="4">The sequence shown here is derived from an EMBL/GenBank/DDBJ whole genome shotgun (WGS) entry which is preliminary data.</text>
</comment>
<evidence type="ECO:0000313" key="4">
    <source>
        <dbReference type="EMBL" id="KAK3056007.1"/>
    </source>
</evidence>
<dbReference type="PANTHER" id="PTHR47706:SF9">
    <property type="entry name" value="NMRA-LIKE DOMAIN-CONTAINING PROTEIN-RELATED"/>
    <property type="match status" value="1"/>
</dbReference>
<evidence type="ECO:0000259" key="3">
    <source>
        <dbReference type="Pfam" id="PF05368"/>
    </source>
</evidence>
<dbReference type="InterPro" id="IPR008030">
    <property type="entry name" value="NmrA-like"/>
</dbReference>
<gene>
    <name evidence="4" type="ORF">LTR09_003241</name>
</gene>
<dbReference type="AlphaFoldDB" id="A0AAJ0LUL5"/>
<keyword evidence="5" id="KW-1185">Reference proteome</keyword>
<sequence>MSTQSVFLVGAPGETGKHILNALVDDGSFDVTCFIRTASENKPSTLQLRSRGLKTVPGDLSAPIENLVALLQGVDTVICCMSPMALKDQIPLIDAAVQAGVKRFVPCNFGTPSARGALALRDVMEDIHDHLFRQRLGFTIVDIGFWYQASIPQVPSGRFDEAIFMPVNDVYAGGETPNMLLDARDAGEIAARAVKDQRTLNKRVIAYGEVLSQNEIHEIIEGKTGEKLELNMISDDEARATLKVRKEAFEANPGERSNRFLLAAAQYAITKYVRADNTPENAAYLGYVSARELYPDFKYRRYAEFVDELIAGKIKKPYPEVTVWRPKAKE</sequence>
<dbReference type="InterPro" id="IPR036291">
    <property type="entry name" value="NAD(P)-bd_dom_sf"/>
</dbReference>
<feature type="domain" description="NmrA-like" evidence="3">
    <location>
        <begin position="3"/>
        <end position="242"/>
    </location>
</feature>
<dbReference type="SUPFAM" id="SSF51735">
    <property type="entry name" value="NAD(P)-binding Rossmann-fold domains"/>
    <property type="match status" value="1"/>
</dbReference>
<dbReference type="Pfam" id="PF05368">
    <property type="entry name" value="NmrA"/>
    <property type="match status" value="1"/>
</dbReference>
<proteinExistence type="predicted"/>